<accession>A0A1I6UNB8</accession>
<gene>
    <name evidence="1" type="ORF">SAMN05444972_11837</name>
</gene>
<evidence type="ECO:0000313" key="2">
    <source>
        <dbReference type="Proteomes" id="UP000198660"/>
    </source>
</evidence>
<proteinExistence type="predicted"/>
<organism evidence="1 2">
    <name type="scientific">Marininema halotolerans</name>
    <dbReference type="NCBI Taxonomy" id="1155944"/>
    <lineage>
        <taxon>Bacteria</taxon>
        <taxon>Bacillati</taxon>
        <taxon>Bacillota</taxon>
        <taxon>Bacilli</taxon>
        <taxon>Bacillales</taxon>
        <taxon>Thermoactinomycetaceae</taxon>
        <taxon>Marininema</taxon>
    </lineage>
</organism>
<keyword evidence="2" id="KW-1185">Reference proteome</keyword>
<reference evidence="2" key="1">
    <citation type="submission" date="2016-10" db="EMBL/GenBank/DDBJ databases">
        <authorList>
            <person name="Varghese N."/>
            <person name="Submissions S."/>
        </authorList>
    </citation>
    <scope>NUCLEOTIDE SEQUENCE [LARGE SCALE GENOMIC DNA]</scope>
    <source>
        <strain evidence="2">DSM 45789</strain>
    </source>
</reference>
<sequence length="72" mass="8722">MLRDLRRGYEIEFNYKEETYSFSCKKYGWYLTRYRDGEDQSFLDVESLIENGKIEEKNISEFWMEVKNAGTA</sequence>
<dbReference type="RefSeq" id="WP_217895896.1">
    <property type="nucleotide sequence ID" value="NZ_FPAA01000018.1"/>
</dbReference>
<dbReference type="EMBL" id="FPAA01000018">
    <property type="protein sequence ID" value="SFT02767.1"/>
    <property type="molecule type" value="Genomic_DNA"/>
</dbReference>
<protein>
    <submittedName>
        <fullName evidence="1">Uncharacterized protein</fullName>
    </submittedName>
</protein>
<evidence type="ECO:0000313" key="1">
    <source>
        <dbReference type="EMBL" id="SFT02767.1"/>
    </source>
</evidence>
<name>A0A1I6UNB8_9BACL</name>
<dbReference type="Proteomes" id="UP000198660">
    <property type="component" value="Unassembled WGS sequence"/>
</dbReference>
<dbReference type="AlphaFoldDB" id="A0A1I6UNB8"/>